<comment type="caution">
    <text evidence="2">The sequence shown here is derived from an EMBL/GenBank/DDBJ whole genome shotgun (WGS) entry which is preliminary data.</text>
</comment>
<dbReference type="RefSeq" id="WP_160752822.1">
    <property type="nucleotide sequence ID" value="NZ_WTYA01000004.1"/>
</dbReference>
<evidence type="ECO:0000256" key="1">
    <source>
        <dbReference type="SAM" id="MobiDB-lite"/>
    </source>
</evidence>
<accession>A0A845AGD5</accession>
<proteinExistence type="predicted"/>
<dbReference type="PIRSF" id="PIRSF032131">
    <property type="entry name" value="UCP032131"/>
    <property type="match status" value="1"/>
</dbReference>
<dbReference type="Pfam" id="PF06676">
    <property type="entry name" value="DUF1178"/>
    <property type="match status" value="1"/>
</dbReference>
<organism evidence="2 3">
    <name type="scientific">Qipengyuania algicida</name>
    <dbReference type="NCBI Taxonomy" id="1836209"/>
    <lineage>
        <taxon>Bacteria</taxon>
        <taxon>Pseudomonadati</taxon>
        <taxon>Pseudomonadota</taxon>
        <taxon>Alphaproteobacteria</taxon>
        <taxon>Sphingomonadales</taxon>
        <taxon>Erythrobacteraceae</taxon>
        <taxon>Qipengyuania</taxon>
    </lineage>
</organism>
<name>A0A845AGD5_9SPHN</name>
<reference evidence="2 3" key="1">
    <citation type="submission" date="2019-12" db="EMBL/GenBank/DDBJ databases">
        <title>Genomic-based taxomic classification of the family Erythrobacteraceae.</title>
        <authorList>
            <person name="Xu L."/>
        </authorList>
    </citation>
    <scope>NUCLEOTIDE SEQUENCE [LARGE SCALE GENOMIC DNA]</scope>
    <source>
        <strain evidence="2 3">KEMB 9005-328</strain>
    </source>
</reference>
<feature type="region of interest" description="Disordered" evidence="1">
    <location>
        <begin position="48"/>
        <end position="75"/>
    </location>
</feature>
<evidence type="ECO:0000313" key="2">
    <source>
        <dbReference type="EMBL" id="MXP28527.1"/>
    </source>
</evidence>
<gene>
    <name evidence="2" type="ORF">GRI58_06795</name>
</gene>
<dbReference type="Proteomes" id="UP000439780">
    <property type="component" value="Unassembled WGS sequence"/>
</dbReference>
<dbReference type="EMBL" id="WTYA01000004">
    <property type="protein sequence ID" value="MXP28527.1"/>
    <property type="molecule type" value="Genomic_DNA"/>
</dbReference>
<dbReference type="OrthoDB" id="9799894at2"/>
<dbReference type="InterPro" id="IPR009562">
    <property type="entry name" value="DUF1178"/>
</dbReference>
<keyword evidence="3" id="KW-1185">Reference proteome</keyword>
<protein>
    <submittedName>
        <fullName evidence="2">DUF1178 family protein</fullName>
    </submittedName>
</protein>
<feature type="compositionally biased region" description="Low complexity" evidence="1">
    <location>
        <begin position="56"/>
        <end position="72"/>
    </location>
</feature>
<dbReference type="AlphaFoldDB" id="A0A845AGD5"/>
<sequence length="158" mass="16942">MIVFDLSCDHSHSFEGWFRSSDDYAQQRVSGLLSCPICGSTNISKAPMAPAVPVRSNRSSSAPSSSIGSEDSQFANGQMPEEVANAFRALAAAQQKALSKSEWVGDRFAEDARAMHYGEADEKPIHGRATAEDARAMLNEGIAVAPLLVPYAPPDELN</sequence>
<evidence type="ECO:0000313" key="3">
    <source>
        <dbReference type="Proteomes" id="UP000439780"/>
    </source>
</evidence>